<reference evidence="2" key="1">
    <citation type="submission" date="2020-05" db="EMBL/GenBank/DDBJ databases">
        <authorList>
            <person name="Brown S."/>
            <person name="Huntemann M."/>
            <person name="Clum A."/>
            <person name="Spunde A."/>
            <person name="Palaniappan K."/>
            <person name="Ritter S."/>
            <person name="Mikhailova N."/>
            <person name="Chen I.-M."/>
            <person name="Stamatis D."/>
            <person name="Reddy T."/>
            <person name="O'Malley R."/>
            <person name="Daum C."/>
            <person name="Shapiro N."/>
            <person name="Ivanova N."/>
            <person name="Kyrpides N."/>
            <person name="Woyke T."/>
        </authorList>
    </citation>
    <scope>NUCLEOTIDE SEQUENCE</scope>
    <source>
        <strain evidence="2">DJ080</strain>
    </source>
</reference>
<dbReference type="GO" id="GO:0003677">
    <property type="term" value="F:DNA binding"/>
    <property type="evidence" value="ECO:0007669"/>
    <property type="project" value="InterPro"/>
</dbReference>
<organism evidence="2 3">
    <name type="scientific">Clostridium beijerinckii</name>
    <name type="common">Clostridium MP</name>
    <dbReference type="NCBI Taxonomy" id="1520"/>
    <lineage>
        <taxon>Bacteria</taxon>
        <taxon>Bacillati</taxon>
        <taxon>Bacillota</taxon>
        <taxon>Clostridia</taxon>
        <taxon>Eubacteriales</taxon>
        <taxon>Clostridiaceae</taxon>
        <taxon>Clostridium</taxon>
    </lineage>
</organism>
<name>A0AAX0B256_CLOBE</name>
<dbReference type="Proteomes" id="UP001193748">
    <property type="component" value="Unassembled WGS sequence"/>
</dbReference>
<evidence type="ECO:0000313" key="2">
    <source>
        <dbReference type="EMBL" id="NRT88949.1"/>
    </source>
</evidence>
<evidence type="ECO:0000313" key="3">
    <source>
        <dbReference type="Proteomes" id="UP001193748"/>
    </source>
</evidence>
<reference evidence="2" key="2">
    <citation type="journal article" date="2022" name="Nat. Biotechnol.">
        <title>Carbon-negative production of acetone and isopropanol by gas fermentation at industrial pilot scale.</title>
        <authorList>
            <person name="Liew F.E."/>
            <person name="Nogle R."/>
            <person name="Abdalla T."/>
            <person name="Rasor B.J."/>
            <person name="Canter C."/>
            <person name="Jensen R.O."/>
            <person name="Wang L."/>
            <person name="Strutz J."/>
            <person name="Chirania P."/>
            <person name="De Tissera S."/>
            <person name="Mueller A.P."/>
            <person name="Ruan Z."/>
            <person name="Gao A."/>
            <person name="Tran L."/>
            <person name="Engle N.L."/>
            <person name="Bromley J.C."/>
            <person name="Daniell J."/>
            <person name="Conrado R."/>
            <person name="Tschaplinski T.J."/>
            <person name="Giannone R.J."/>
            <person name="Hettich R.L."/>
            <person name="Karim A.S."/>
            <person name="Simpson S.D."/>
            <person name="Brown S.D."/>
            <person name="Leang C."/>
            <person name="Jewett M.C."/>
            <person name="Kopke M."/>
        </authorList>
    </citation>
    <scope>NUCLEOTIDE SEQUENCE</scope>
    <source>
        <strain evidence="2">DJ080</strain>
    </source>
</reference>
<dbReference type="Gene3D" id="1.10.10.60">
    <property type="entry name" value="Homeodomain-like"/>
    <property type="match status" value="1"/>
</dbReference>
<dbReference type="PANTHER" id="PTHR33215:SF13">
    <property type="entry name" value="PROTEIN DISTAL ANTENNA"/>
    <property type="match status" value="1"/>
</dbReference>
<dbReference type="EMBL" id="JABSWW010000001">
    <property type="protein sequence ID" value="NRT88949.1"/>
    <property type="molecule type" value="Genomic_DNA"/>
</dbReference>
<dbReference type="SUPFAM" id="SSF46689">
    <property type="entry name" value="Homeodomain-like"/>
    <property type="match status" value="1"/>
</dbReference>
<evidence type="ECO:0000256" key="1">
    <source>
        <dbReference type="SAM" id="MobiDB-lite"/>
    </source>
</evidence>
<dbReference type="InterPro" id="IPR009057">
    <property type="entry name" value="Homeodomain-like_sf"/>
</dbReference>
<proteinExistence type="predicted"/>
<dbReference type="GO" id="GO:0006313">
    <property type="term" value="P:DNA transposition"/>
    <property type="evidence" value="ECO:0007669"/>
    <property type="project" value="InterPro"/>
</dbReference>
<sequence length="81" mass="9456">MKKQYSVEFKIEAVKRLEKTGENLSKVARELGVAPTTMNGWVQKYKESPKTPFPGSGHLRPEDEKLKKLEREIKELTQRRK</sequence>
<dbReference type="GO" id="GO:0004803">
    <property type="term" value="F:transposase activity"/>
    <property type="evidence" value="ECO:0007669"/>
    <property type="project" value="InterPro"/>
</dbReference>
<dbReference type="InterPro" id="IPR051839">
    <property type="entry name" value="RD_transcriptional_regulator"/>
</dbReference>
<dbReference type="InterPro" id="IPR002514">
    <property type="entry name" value="Transposase_8"/>
</dbReference>
<comment type="caution">
    <text evidence="2">The sequence shown here is derived from an EMBL/GenBank/DDBJ whole genome shotgun (WGS) entry which is preliminary data.</text>
</comment>
<gene>
    <name evidence="2" type="ORF">B0H41_002628</name>
</gene>
<dbReference type="Pfam" id="PF01527">
    <property type="entry name" value="HTH_Tnp_1"/>
    <property type="match status" value="1"/>
</dbReference>
<feature type="region of interest" description="Disordered" evidence="1">
    <location>
        <begin position="45"/>
        <end position="68"/>
    </location>
</feature>
<protein>
    <submittedName>
        <fullName evidence="2">Transposase</fullName>
    </submittedName>
</protein>
<dbReference type="RefSeq" id="WP_425359767.1">
    <property type="nucleotide sequence ID" value="NZ_JABSWW010000001.1"/>
</dbReference>
<accession>A0AAX0B256</accession>
<dbReference type="AlphaFoldDB" id="A0AAX0B256"/>
<feature type="compositionally biased region" description="Basic and acidic residues" evidence="1">
    <location>
        <begin position="59"/>
        <end position="68"/>
    </location>
</feature>
<dbReference type="PANTHER" id="PTHR33215">
    <property type="entry name" value="PROTEIN DISTAL ANTENNA"/>
    <property type="match status" value="1"/>
</dbReference>